<dbReference type="Pfam" id="PF00353">
    <property type="entry name" value="HemolysinCabind"/>
    <property type="match status" value="7"/>
</dbReference>
<dbReference type="GO" id="GO:0005509">
    <property type="term" value="F:calcium ion binding"/>
    <property type="evidence" value="ECO:0007669"/>
    <property type="project" value="InterPro"/>
</dbReference>
<proteinExistence type="predicted"/>
<dbReference type="SUPFAM" id="SSF48113">
    <property type="entry name" value="Heme-dependent peroxidases"/>
    <property type="match status" value="1"/>
</dbReference>
<evidence type="ECO:0000313" key="6">
    <source>
        <dbReference type="Proteomes" id="UP000243606"/>
    </source>
</evidence>
<dbReference type="Proteomes" id="UP000243606">
    <property type="component" value="Unassembled WGS sequence"/>
</dbReference>
<dbReference type="Gene3D" id="1.10.640.10">
    <property type="entry name" value="Haem peroxidase domain superfamily, animal type"/>
    <property type="match status" value="1"/>
</dbReference>
<dbReference type="InterPro" id="IPR011049">
    <property type="entry name" value="Serralysin-like_metalloprot_C"/>
</dbReference>
<dbReference type="RefSeq" id="WP_090241893.1">
    <property type="nucleotide sequence ID" value="NZ_FOQL01000002.1"/>
</dbReference>
<name>A0A1I3HU90_9PSED</name>
<keyword evidence="3" id="KW-0106">Calcium</keyword>
<gene>
    <name evidence="5" type="ORF">SAMN05216206_2106</name>
</gene>
<dbReference type="Gene3D" id="2.150.10.10">
    <property type="entry name" value="Serralysin-like metalloprotease, C-terminal"/>
    <property type="match status" value="6"/>
</dbReference>
<dbReference type="PROSITE" id="PS00330">
    <property type="entry name" value="HEMOLYSIN_CALCIUM"/>
    <property type="match status" value="9"/>
</dbReference>
<dbReference type="InterPro" id="IPR019791">
    <property type="entry name" value="Haem_peroxidase_animal"/>
</dbReference>
<dbReference type="InterPro" id="IPR010255">
    <property type="entry name" value="Haem_peroxidase_sf"/>
</dbReference>
<dbReference type="InterPro" id="IPR001343">
    <property type="entry name" value="Hemolysn_Ca-bd"/>
</dbReference>
<protein>
    <submittedName>
        <fullName evidence="5">Ca2+-binding protein, RTX toxin-related</fullName>
    </submittedName>
</protein>
<dbReference type="PRINTS" id="PR00313">
    <property type="entry name" value="CABNDNGRPT"/>
</dbReference>
<keyword evidence="2" id="KW-0964">Secreted</keyword>
<dbReference type="STRING" id="425504.SAMN05216206_2106"/>
<dbReference type="GO" id="GO:0004601">
    <property type="term" value="F:peroxidase activity"/>
    <property type="evidence" value="ECO:0007669"/>
    <property type="project" value="InterPro"/>
</dbReference>
<evidence type="ECO:0000313" key="5">
    <source>
        <dbReference type="EMBL" id="SFI39203.1"/>
    </source>
</evidence>
<sequence>MSSSQYDFTVTQQDLEFILKQIKIAEASTNPLTGAVENLPELVGSPLLPYGLRTVDGSWNSLLPGQQALGAADNIMPRLVEANLRDADLSPLQFGPQVQTSYTQTSGFVFDSQPRIASNLIVDQTANNPAAVAAALQMAGHADPYGEASVIATFNVPVQAANVLIQAAQASIIAAGDDPTLLAAAQQQLVDAKAVHAAAFTALRAEMEDAGLTVSDNGTIGIENLSPDIGLSPAFNGWMTLFGQFFDHGLDLVTKGGNGTVFVPLLPDDPLYVEGSQTNFMVLTRAAQVNGPGADGIMGTSDDTTHESINTTTPFVDQNQTYTSHPSHQVFLREYVMIDGKPMATGHLLSGAHGAGNWGEVKAQASSMLGIQLVDMDVHNVPLLATDAYGAFLRGPNGFVQIVTVSGLVEGDPAANGGLGVLLPPDTIRSNHAFLDDIAHGAAPGFADLDNNPATPRTELLADSDTVVGSMPNPNFDPTLPVGPNNMPILPQEFGTYDNELLDRHFITGDGRGNENIGLTAVHTIFHSEHNRLVEAYKQTILNSADLNFINEWLLTDLTALDQVPTTPTGIADLNWDGERLFQAGRFVTEMQYQHLVFEEFARAVQPTINPFVFSNSPDIDPAIVAEFAHVVYRFGHSMLTESVDRLDINMQSDDIALISAFLNPLAFDSDGAVSVEAAAGAIVRGMTRQAGNEIDEFVTSALRNNVLGLPLDLATLNMARARDTGMPSFNEARAQFYANTGDSQLTPFTSWAGMAPEMKNPASIINFIAAYGTHSSITAADTLAGKRDAAMTLVFGVASSGGTVPTDRLDFLNSTGTWTAANSGLNDVDFWIGGLAERKNEFGGMLGATFNYVFESQMESLQNGDRFYYLSRVQGTNMLNALEANTFSKLIMRNTDLGDEASSHLPSLIFHTPDLILEMDISKQIGADPVESNPILQILHPKVIRVAPGADVDGDGKADGGYLRFTGGEHVVLGGTAGNDTIIGGNGIDTIWGGAGNDRLDGGNEADQVHGGDGDDIITDLGTPAGGADFLHGDAGNDVISSGMGNDLVFGGAGQDFVITGNDATEVFGGLDNDFILGGNDSDFLLGNEGDDWIEGGEGFDTLAGENSELFFNSPIIGHDVLNGQGNDTDYDGESGDDIMFQGPGIQRSNGMAGFDWAVHKGDPNGAFSDLGIPIFVNQQDLILRDRFDLVEGLSGWSFNDTLIGREVVTGAAGGGGGAAIFDANTPLESFSNALLQSSVDRIAGFDLLVEHLTRETFTWNGKEHTVVVMDEAAVVRDGNGIVTFVSDTPSDILLGGGGSDTLQGKAGNDILDGDAWLNVRISVLTAVPSASNPNPAEWFSVDSMNQIKLRMLSGEINPGQLQIVREILYSNSADDIDTAVFSGSFANFDVIDNFDGSFQVVDNTGAEGTDWLRNIERVEFADHTMWLVDRPATGSVTISSLTPAEDQLLTVTDTISDPNGLLNATITYTWQADINGVWTDVGSGASFQPGDAEVGLTLRVVASFVDDGGYPGSITSDITAAVTNVNDAPTGLPLLSSDTPIVGQLLSASTIGLADADGLVGVAFAFQWQSGSGATFSDIAGADGETFTVTAAQSSQQIRVVVSYTDNRGTFESVTSAATALVASAVIIGTNAAETLTGTAFDDQIFALGGNDVLNGLAGNDLLDGGAGSDILDGGLGADVMIGGTGNDTYIVDDVGDVVTELAGEGIDTVLTSLLSYVLDANVERLTYTGMDNFVGTGNSLANILTGGSGNDSLDGGAGADRLVGGFGDDSYVVDVATDIIIEGAGGGTDTVYSTSDTFNLRANVENLIHIGSNATLVNGNGLDNVIQGGIGNDTLNGGGGNDTLLGGDGNDSLNGGAGNDTLDGGVGNDILNGGGGNDRLTGGEGNDILNVSQGNDILVFGANFGNDSVVGFDANPGNGQDLLNVAYFNLTAATFNSRVSITDIGNDTLVSINGADGGTITLIGVTNASTVTIADFQLV</sequence>
<dbReference type="PROSITE" id="PS50292">
    <property type="entry name" value="PEROXIDASE_3"/>
    <property type="match status" value="1"/>
</dbReference>
<comment type="subcellular location">
    <subcellularLocation>
        <location evidence="1">Secreted</location>
    </subcellularLocation>
</comment>
<evidence type="ECO:0000256" key="4">
    <source>
        <dbReference type="ARBA" id="ARBA00023180"/>
    </source>
</evidence>
<dbReference type="InterPro" id="IPR037120">
    <property type="entry name" value="Haem_peroxidase_sf_animal"/>
</dbReference>
<dbReference type="GO" id="GO:0020037">
    <property type="term" value="F:heme binding"/>
    <property type="evidence" value="ECO:0007669"/>
    <property type="project" value="InterPro"/>
</dbReference>
<dbReference type="GO" id="GO:0005576">
    <property type="term" value="C:extracellular region"/>
    <property type="evidence" value="ECO:0007669"/>
    <property type="project" value="UniProtKB-SubCell"/>
</dbReference>
<reference evidence="6" key="1">
    <citation type="submission" date="2016-10" db="EMBL/GenBank/DDBJ databases">
        <authorList>
            <person name="Varghese N."/>
            <person name="Submissions S."/>
        </authorList>
    </citation>
    <scope>NUCLEOTIDE SEQUENCE [LARGE SCALE GENOMIC DNA]</scope>
    <source>
        <strain evidence="6">LMG 24016</strain>
    </source>
</reference>
<dbReference type="GO" id="GO:0006979">
    <property type="term" value="P:response to oxidative stress"/>
    <property type="evidence" value="ECO:0007669"/>
    <property type="project" value="InterPro"/>
</dbReference>
<dbReference type="SUPFAM" id="SSF51120">
    <property type="entry name" value="beta-Roll"/>
    <property type="match status" value="4"/>
</dbReference>
<dbReference type="EMBL" id="FOQL01000002">
    <property type="protein sequence ID" value="SFI39203.1"/>
    <property type="molecule type" value="Genomic_DNA"/>
</dbReference>
<evidence type="ECO:0000256" key="2">
    <source>
        <dbReference type="ARBA" id="ARBA00022525"/>
    </source>
</evidence>
<evidence type="ECO:0000256" key="3">
    <source>
        <dbReference type="ARBA" id="ARBA00022837"/>
    </source>
</evidence>
<dbReference type="PANTHER" id="PTHR11475:SF4">
    <property type="entry name" value="CHORION PEROXIDASE"/>
    <property type="match status" value="1"/>
</dbReference>
<evidence type="ECO:0000256" key="1">
    <source>
        <dbReference type="ARBA" id="ARBA00004613"/>
    </source>
</evidence>
<dbReference type="CDD" id="cd09821">
    <property type="entry name" value="An_peroxidase_bacterial_2"/>
    <property type="match status" value="1"/>
</dbReference>
<keyword evidence="6" id="KW-1185">Reference proteome</keyword>
<organism evidence="5 6">
    <name type="scientific">Pseudomonas guineae</name>
    <dbReference type="NCBI Taxonomy" id="425504"/>
    <lineage>
        <taxon>Bacteria</taxon>
        <taxon>Pseudomonadati</taxon>
        <taxon>Pseudomonadota</taxon>
        <taxon>Gammaproteobacteria</taxon>
        <taxon>Pseudomonadales</taxon>
        <taxon>Pseudomonadaceae</taxon>
        <taxon>Pseudomonas</taxon>
    </lineage>
</organism>
<keyword evidence="4" id="KW-0325">Glycoprotein</keyword>
<dbReference type="OrthoDB" id="223957at2"/>
<dbReference type="InterPro" id="IPR018511">
    <property type="entry name" value="Hemolysin-typ_Ca-bd_CS"/>
</dbReference>
<accession>A0A1I3HU90</accession>
<dbReference type="PANTHER" id="PTHR11475">
    <property type="entry name" value="OXIDASE/PEROXIDASE"/>
    <property type="match status" value="1"/>
</dbReference>
<dbReference type="Pfam" id="PF03098">
    <property type="entry name" value="An_peroxidase"/>
    <property type="match status" value="2"/>
</dbReference>